<keyword evidence="2" id="KW-1185">Reference proteome</keyword>
<sequence length="67" mass="7733">MHELETKAQRFCFLEEVVFGGLRTAHKTTAEHDFQWIARAQQQVLYILQNGLHENGPEHNVGSKQDV</sequence>
<evidence type="ECO:0000313" key="2">
    <source>
        <dbReference type="Proteomes" id="UP001163321"/>
    </source>
</evidence>
<name>A0ACC0WFI4_9STRA</name>
<reference evidence="1 2" key="1">
    <citation type="journal article" date="2022" name="bioRxiv">
        <title>The genome of the oomycete Peronosclerospora sorghi, a cosmopolitan pathogen of maize and sorghum, is inflated with dispersed pseudogenes.</title>
        <authorList>
            <person name="Fletcher K."/>
            <person name="Martin F."/>
            <person name="Isakeit T."/>
            <person name="Cavanaugh K."/>
            <person name="Magill C."/>
            <person name="Michelmore R."/>
        </authorList>
    </citation>
    <scope>NUCLEOTIDE SEQUENCE [LARGE SCALE GENOMIC DNA]</scope>
    <source>
        <strain evidence="1">P6</strain>
    </source>
</reference>
<accession>A0ACC0WFI4</accession>
<dbReference type="EMBL" id="CM047592">
    <property type="protein sequence ID" value="KAI9917142.1"/>
    <property type="molecule type" value="Genomic_DNA"/>
</dbReference>
<organism evidence="1 2">
    <name type="scientific">Peronosclerospora sorghi</name>
    <dbReference type="NCBI Taxonomy" id="230839"/>
    <lineage>
        <taxon>Eukaryota</taxon>
        <taxon>Sar</taxon>
        <taxon>Stramenopiles</taxon>
        <taxon>Oomycota</taxon>
        <taxon>Peronosporomycetes</taxon>
        <taxon>Peronosporales</taxon>
        <taxon>Peronosporaceae</taxon>
        <taxon>Peronosclerospora</taxon>
    </lineage>
</organism>
<protein>
    <submittedName>
        <fullName evidence="1">Uncharacterized protein</fullName>
    </submittedName>
</protein>
<proteinExistence type="predicted"/>
<evidence type="ECO:0000313" key="1">
    <source>
        <dbReference type="EMBL" id="KAI9917142.1"/>
    </source>
</evidence>
<gene>
    <name evidence="1" type="ORF">PsorP6_012367</name>
</gene>
<dbReference type="Proteomes" id="UP001163321">
    <property type="component" value="Chromosome 13"/>
</dbReference>
<comment type="caution">
    <text evidence="1">The sequence shown here is derived from an EMBL/GenBank/DDBJ whole genome shotgun (WGS) entry which is preliminary data.</text>
</comment>